<gene>
    <name evidence="4" type="ORF">BCR34DRAFT_258918</name>
</gene>
<proteinExistence type="predicted"/>
<name>A0A1Y2A8V6_9PLEO</name>
<dbReference type="InterPro" id="IPR036770">
    <property type="entry name" value="Ankyrin_rpt-contain_sf"/>
</dbReference>
<feature type="region of interest" description="Disordered" evidence="3">
    <location>
        <begin position="162"/>
        <end position="182"/>
    </location>
</feature>
<evidence type="ECO:0000313" key="5">
    <source>
        <dbReference type="Proteomes" id="UP000193144"/>
    </source>
</evidence>
<dbReference type="SUPFAM" id="SSF48403">
    <property type="entry name" value="Ankyrin repeat"/>
    <property type="match status" value="1"/>
</dbReference>
<sequence>MSGAEVLAVVGGIAAFSELLKNAKSIISWIRSGPSGDLLTTEISEVELRFELLAELERLDINSETDPSEALKRVTDTVSRQLNGLQKMMELEKYLKKATKRERARHALRQPARTKKLQDTLLNLDRSLRLVCDVLFTRCHSQNYPTRKASPSGELTLAEVGPNAPPHGKSAENGPCVRSSTPEEISRLQPVHRYFRPSNRSRCSRGTCACLCHRANRDIYHHRRAQGSPWNSLFIKCSCSTKSYSWTITAFQRQVSIILSQAHEQGFSLSSTLSICNTVPNTSPLFVVLYKCRNGYMKFEEAVSTIRSIESSGQGSRFDIDRDGESWVEKLVRCPWDTTVRQTQFALLDHFMSEEVLIKSERLLLYAIRWIGEGPHIPLLETILPRNGRPLVDPMEAHPSLFQQWPTAFDPNWISLYHTPDPFFVEALSLFVNQNPFSDFGDTGHLQYLIHSGGPKSIRDLLSQKDFKRFTEEKNFLQQSVLHISVTKPKVLELLLSRGFAEIVDVRDRYGATALMYAAAYGESTSAIELLRAGASPFLWSEKYGMYLDLALERGHFGLIEDIVNYYIAEGEPTGAQATLNAALHRYIWRGMRCIDPRLDGLRRLLELGARPRWVSEKGNTLFHAITSADVASLLLEFSSSPINSPNAVGYTPMMVLSCLLDVHLVRQLLSAAVLINERDRTGWTVLDHVFRASSSKHFSLWYASSCEEWIPTFEIMFELLQAGADFGSSDSCTCHCSSRGYTALQFLFPGLHSQERRNHNLQWIPCIVEMFLLLRGLHKRGLEMLIKALIRRQRFDEIGLTHTCFLASEDSLNSPYTSLYFSAREQEHSNDDLVLPISVNHKDFEELQGEQEELVQELEHFCGVFEKEKEHAPIDCESSLLNMLARRAVFIERGSTHSRSRLETKKYLQSPESYDLKCSDKVEIFGVR</sequence>
<protein>
    <submittedName>
        <fullName evidence="4">Uncharacterized protein</fullName>
    </submittedName>
</protein>
<accession>A0A1Y2A8V6</accession>
<dbReference type="InterPro" id="IPR002110">
    <property type="entry name" value="Ankyrin_rpt"/>
</dbReference>
<dbReference type="EMBL" id="MCFA01000004">
    <property type="protein sequence ID" value="ORY18941.1"/>
    <property type="molecule type" value="Genomic_DNA"/>
</dbReference>
<dbReference type="PANTHER" id="PTHR24180:SF45">
    <property type="entry name" value="POLY [ADP-RIBOSE] POLYMERASE TANKYRASE"/>
    <property type="match status" value="1"/>
</dbReference>
<evidence type="ECO:0000256" key="2">
    <source>
        <dbReference type="ARBA" id="ARBA00023043"/>
    </source>
</evidence>
<dbReference type="InterPro" id="IPR051637">
    <property type="entry name" value="Ank_repeat_dom-contain_49"/>
</dbReference>
<organism evidence="4 5">
    <name type="scientific">Clohesyomyces aquaticus</name>
    <dbReference type="NCBI Taxonomy" id="1231657"/>
    <lineage>
        <taxon>Eukaryota</taxon>
        <taxon>Fungi</taxon>
        <taxon>Dikarya</taxon>
        <taxon>Ascomycota</taxon>
        <taxon>Pezizomycotina</taxon>
        <taxon>Dothideomycetes</taxon>
        <taxon>Pleosporomycetidae</taxon>
        <taxon>Pleosporales</taxon>
        <taxon>Lindgomycetaceae</taxon>
        <taxon>Clohesyomyces</taxon>
    </lineage>
</organism>
<dbReference type="AlphaFoldDB" id="A0A1Y2A8V6"/>
<comment type="caution">
    <text evidence="4">The sequence shown here is derived from an EMBL/GenBank/DDBJ whole genome shotgun (WGS) entry which is preliminary data.</text>
</comment>
<dbReference type="STRING" id="1231657.A0A1Y2A8V6"/>
<dbReference type="SMART" id="SM00248">
    <property type="entry name" value="ANK"/>
    <property type="match status" value="3"/>
</dbReference>
<dbReference type="PANTHER" id="PTHR24180">
    <property type="entry name" value="CYCLIN-DEPENDENT KINASE INHIBITOR 2C-RELATED"/>
    <property type="match status" value="1"/>
</dbReference>
<keyword evidence="5" id="KW-1185">Reference proteome</keyword>
<evidence type="ECO:0000256" key="1">
    <source>
        <dbReference type="ARBA" id="ARBA00022737"/>
    </source>
</evidence>
<keyword evidence="2" id="KW-0040">ANK repeat</keyword>
<evidence type="ECO:0000313" key="4">
    <source>
        <dbReference type="EMBL" id="ORY18941.1"/>
    </source>
</evidence>
<dbReference type="Proteomes" id="UP000193144">
    <property type="component" value="Unassembled WGS sequence"/>
</dbReference>
<reference evidence="4 5" key="1">
    <citation type="submission" date="2016-07" db="EMBL/GenBank/DDBJ databases">
        <title>Pervasive Adenine N6-methylation of Active Genes in Fungi.</title>
        <authorList>
            <consortium name="DOE Joint Genome Institute"/>
            <person name="Mondo S.J."/>
            <person name="Dannebaum R.O."/>
            <person name="Kuo R.C."/>
            <person name="Labutti K."/>
            <person name="Haridas S."/>
            <person name="Kuo A."/>
            <person name="Salamov A."/>
            <person name="Ahrendt S.R."/>
            <person name="Lipzen A."/>
            <person name="Sullivan W."/>
            <person name="Andreopoulos W.B."/>
            <person name="Clum A."/>
            <person name="Lindquist E."/>
            <person name="Daum C."/>
            <person name="Ramamoorthy G.K."/>
            <person name="Gryganskyi A."/>
            <person name="Culley D."/>
            <person name="Magnuson J.K."/>
            <person name="James T.Y."/>
            <person name="O'Malley M.A."/>
            <person name="Stajich J.E."/>
            <person name="Spatafora J.W."/>
            <person name="Visel A."/>
            <person name="Grigoriev I.V."/>
        </authorList>
    </citation>
    <scope>NUCLEOTIDE SEQUENCE [LARGE SCALE GENOMIC DNA]</scope>
    <source>
        <strain evidence="4 5">CBS 115471</strain>
    </source>
</reference>
<dbReference type="Gene3D" id="1.25.40.20">
    <property type="entry name" value="Ankyrin repeat-containing domain"/>
    <property type="match status" value="2"/>
</dbReference>
<dbReference type="OrthoDB" id="3200163at2759"/>
<keyword evidence="1" id="KW-0677">Repeat</keyword>
<evidence type="ECO:0000256" key="3">
    <source>
        <dbReference type="SAM" id="MobiDB-lite"/>
    </source>
</evidence>